<reference evidence="1 2" key="1">
    <citation type="submission" date="2019-05" db="EMBL/GenBank/DDBJ databases">
        <title>Another draft genome of Portunus trituberculatus and its Hox gene families provides insights of decapod evolution.</title>
        <authorList>
            <person name="Jeong J.-H."/>
            <person name="Song I."/>
            <person name="Kim S."/>
            <person name="Choi T."/>
            <person name="Kim D."/>
            <person name="Ryu S."/>
            <person name="Kim W."/>
        </authorList>
    </citation>
    <scope>NUCLEOTIDE SEQUENCE [LARGE SCALE GENOMIC DNA]</scope>
    <source>
        <tissue evidence="1">Muscle</tissue>
    </source>
</reference>
<comment type="caution">
    <text evidence="1">The sequence shown here is derived from an EMBL/GenBank/DDBJ whole genome shotgun (WGS) entry which is preliminary data.</text>
</comment>
<dbReference type="EMBL" id="VSRR010000334">
    <property type="protein sequence ID" value="MPC14188.1"/>
    <property type="molecule type" value="Genomic_DNA"/>
</dbReference>
<keyword evidence="2" id="KW-1185">Reference proteome</keyword>
<sequence>MTKPGCSVTKEEKGLFKVIFWGLLMTAGRWRFVGVKCVSHRRRDTRRTPCEAARLKIASVFPIGVFTPDAKLWDRCQPHRKQRFQDRRASDFSCHSIADSTHMPPWDSRLCAFFGLTPQLSHIHYPSP</sequence>
<dbReference type="AlphaFoldDB" id="A0A5B7CY51"/>
<evidence type="ECO:0000313" key="1">
    <source>
        <dbReference type="EMBL" id="MPC14188.1"/>
    </source>
</evidence>
<gene>
    <name evidence="1" type="ORF">E2C01_006947</name>
</gene>
<organism evidence="1 2">
    <name type="scientific">Portunus trituberculatus</name>
    <name type="common">Swimming crab</name>
    <name type="synonym">Neptunus trituberculatus</name>
    <dbReference type="NCBI Taxonomy" id="210409"/>
    <lineage>
        <taxon>Eukaryota</taxon>
        <taxon>Metazoa</taxon>
        <taxon>Ecdysozoa</taxon>
        <taxon>Arthropoda</taxon>
        <taxon>Crustacea</taxon>
        <taxon>Multicrustacea</taxon>
        <taxon>Malacostraca</taxon>
        <taxon>Eumalacostraca</taxon>
        <taxon>Eucarida</taxon>
        <taxon>Decapoda</taxon>
        <taxon>Pleocyemata</taxon>
        <taxon>Brachyura</taxon>
        <taxon>Eubrachyura</taxon>
        <taxon>Portunoidea</taxon>
        <taxon>Portunidae</taxon>
        <taxon>Portuninae</taxon>
        <taxon>Portunus</taxon>
    </lineage>
</organism>
<dbReference type="Proteomes" id="UP000324222">
    <property type="component" value="Unassembled WGS sequence"/>
</dbReference>
<name>A0A5B7CY51_PORTR</name>
<evidence type="ECO:0000313" key="2">
    <source>
        <dbReference type="Proteomes" id="UP000324222"/>
    </source>
</evidence>
<proteinExistence type="predicted"/>
<protein>
    <submittedName>
        <fullName evidence="1">Uncharacterized protein</fullName>
    </submittedName>
</protein>
<accession>A0A5B7CY51</accession>